<dbReference type="AlphaFoldDB" id="A0A1D9MAX6"/>
<dbReference type="STRING" id="1850250.LPB142_06140"/>
<protein>
    <recommendedName>
        <fullName evidence="4">Lipoprotein</fullName>
    </recommendedName>
</protein>
<dbReference type="RefSeq" id="WP_071165828.1">
    <property type="nucleotide sequence ID" value="NZ_CP017781.1"/>
</dbReference>
<proteinExistence type="predicted"/>
<feature type="chain" id="PRO_5009443453" description="Lipoprotein" evidence="1">
    <location>
        <begin position="26"/>
        <end position="123"/>
    </location>
</feature>
<organism evidence="2 3">
    <name type="scientific">Rhodobacter xanthinilyticus</name>
    <dbReference type="NCBI Taxonomy" id="1850250"/>
    <lineage>
        <taxon>Bacteria</taxon>
        <taxon>Pseudomonadati</taxon>
        <taxon>Pseudomonadota</taxon>
        <taxon>Alphaproteobacteria</taxon>
        <taxon>Rhodobacterales</taxon>
        <taxon>Rhodobacter group</taxon>
        <taxon>Rhodobacter</taxon>
    </lineage>
</organism>
<dbReference type="EMBL" id="CP017781">
    <property type="protein sequence ID" value="AOZ68948.1"/>
    <property type="molecule type" value="Genomic_DNA"/>
</dbReference>
<dbReference type="PROSITE" id="PS51257">
    <property type="entry name" value="PROKAR_LIPOPROTEIN"/>
    <property type="match status" value="1"/>
</dbReference>
<evidence type="ECO:0000313" key="3">
    <source>
        <dbReference type="Proteomes" id="UP000176562"/>
    </source>
</evidence>
<accession>A0A1D9MAX6</accession>
<dbReference type="KEGG" id="rhp:LPB142_06140"/>
<gene>
    <name evidence="2" type="ORF">LPB142_06140</name>
</gene>
<feature type="signal peptide" evidence="1">
    <location>
        <begin position="1"/>
        <end position="25"/>
    </location>
</feature>
<name>A0A1D9MAX6_9RHOB</name>
<evidence type="ECO:0000256" key="1">
    <source>
        <dbReference type="SAM" id="SignalP"/>
    </source>
</evidence>
<evidence type="ECO:0000313" key="2">
    <source>
        <dbReference type="EMBL" id="AOZ68948.1"/>
    </source>
</evidence>
<reference evidence="2 3" key="1">
    <citation type="submission" date="2016-10" db="EMBL/GenBank/DDBJ databases">
        <title>Rhodobacter sp. LPB0142, isolated from sea water.</title>
        <authorList>
            <person name="Kim E."/>
            <person name="Yi H."/>
        </authorList>
    </citation>
    <scope>NUCLEOTIDE SEQUENCE [LARGE SCALE GENOMIC DNA]</scope>
    <source>
        <strain evidence="2 3">LPB0142</strain>
    </source>
</reference>
<dbReference type="Proteomes" id="UP000176562">
    <property type="component" value="Chromosome"/>
</dbReference>
<evidence type="ECO:0008006" key="4">
    <source>
        <dbReference type="Google" id="ProtNLM"/>
    </source>
</evidence>
<sequence>MRLLPLVSAAAALALSACGISPYPANPDRVTLMGDTLTVHFFDGTSCKADVREAPAGHFPACAQPMDYDVEILHKALMESGPLATQPYAHIRLTRVSDGRVWLWETPQEARSGQSMTDPVHYF</sequence>
<keyword evidence="1" id="KW-0732">Signal</keyword>
<keyword evidence="3" id="KW-1185">Reference proteome</keyword>